<keyword evidence="5" id="KW-0808">Transferase</keyword>
<comment type="caution">
    <text evidence="10">The sequence shown here is derived from an EMBL/GenBank/DDBJ whole genome shotgun (WGS) entry which is preliminary data.</text>
</comment>
<feature type="transmembrane region" description="Helical" evidence="8">
    <location>
        <begin position="326"/>
        <end position="346"/>
    </location>
</feature>
<dbReference type="Gene3D" id="3.30.565.10">
    <property type="entry name" value="Histidine kinase-like ATPase, C-terminal domain"/>
    <property type="match status" value="1"/>
</dbReference>
<dbReference type="AlphaFoldDB" id="A0A9D2IJ54"/>
<dbReference type="PROSITE" id="PS50109">
    <property type="entry name" value="HIS_KIN"/>
    <property type="match status" value="1"/>
</dbReference>
<dbReference type="PANTHER" id="PTHR45453:SF1">
    <property type="entry name" value="PHOSPHATE REGULON SENSOR PROTEIN PHOR"/>
    <property type="match status" value="1"/>
</dbReference>
<name>A0A9D2IJ54_9FIRM</name>
<dbReference type="Pfam" id="PF00512">
    <property type="entry name" value="HisKA"/>
    <property type="match status" value="1"/>
</dbReference>
<dbReference type="Pfam" id="PF02518">
    <property type="entry name" value="HATPase_c"/>
    <property type="match status" value="1"/>
</dbReference>
<dbReference type="Proteomes" id="UP000824017">
    <property type="component" value="Unassembled WGS sequence"/>
</dbReference>
<keyword evidence="6 10" id="KW-0418">Kinase</keyword>
<sequence length="571" mass="65838">MIRKKDKKAKNKRITFHGEMGGKLRVFLILAFAAVYILSMLLATWVDQLGRRNDYWEKIEKADQEIWDDMRYKAQAERISADDAAEAEDNWQIDQLYEELSAAALINSTEYQMLSAAVYDMDGNLAAQSTNLLTAEIENEYGTAAVSWPLSDYLTEKELETLAGYVDENSRPHEYAGITYEIKAAKSEEGNGLEAISVRRLFYSTEDVKEAGNIGLVWQWQNTGGDHDGITYAALNRLQAAEVYFPGLRQNGGIENWQEWMESDYLQNYPEVYQEQAFHKETGSITLQMETSSELFLSDDYYRPEYTLVIRSVGYPWKEAVDSLKYIYLWGGILTVLCAGLVLCVVEKTFRRRALLEERQRDFTNAIAHEMKTPLAVIRGFAENLDEDVNKEKRKYYLEQIIGQTERMDDMVKEMVYISRLDSEKYTPAKEEISVRALLRGIVDAYSTQLEEKQIELHISCRDDFLIKGEKRFIEKAFSNLIANAVDYNRYEGKIQIDIEKDKCVIQNTGEKIPEEDLPRVCELFFTGSQNWDGSEKHFGIGLYLAEKIFRMHRLRMKIENTDAGVRVTVG</sequence>
<gene>
    <name evidence="10" type="ORF">H9817_02630</name>
</gene>
<evidence type="ECO:0000256" key="2">
    <source>
        <dbReference type="ARBA" id="ARBA00004370"/>
    </source>
</evidence>
<evidence type="ECO:0000256" key="1">
    <source>
        <dbReference type="ARBA" id="ARBA00000085"/>
    </source>
</evidence>
<dbReference type="GO" id="GO:0016036">
    <property type="term" value="P:cellular response to phosphate starvation"/>
    <property type="evidence" value="ECO:0007669"/>
    <property type="project" value="TreeGrafter"/>
</dbReference>
<evidence type="ECO:0000313" key="10">
    <source>
        <dbReference type="EMBL" id="HIZ12811.1"/>
    </source>
</evidence>
<feature type="domain" description="Histidine kinase" evidence="9">
    <location>
        <begin position="366"/>
        <end position="571"/>
    </location>
</feature>
<dbReference type="Gene3D" id="1.10.287.130">
    <property type="match status" value="1"/>
</dbReference>
<evidence type="ECO:0000256" key="4">
    <source>
        <dbReference type="ARBA" id="ARBA00022553"/>
    </source>
</evidence>
<reference evidence="10" key="2">
    <citation type="submission" date="2021-04" db="EMBL/GenBank/DDBJ databases">
        <authorList>
            <person name="Gilroy R."/>
        </authorList>
    </citation>
    <scope>NUCLEOTIDE SEQUENCE</scope>
    <source>
        <strain evidence="10">ChiGjej1B1-13045</strain>
    </source>
</reference>
<evidence type="ECO:0000256" key="5">
    <source>
        <dbReference type="ARBA" id="ARBA00022679"/>
    </source>
</evidence>
<keyword evidence="8" id="KW-0812">Transmembrane</keyword>
<protein>
    <recommendedName>
        <fullName evidence="3">histidine kinase</fullName>
        <ecNumber evidence="3">2.7.13.3</ecNumber>
    </recommendedName>
</protein>
<dbReference type="InterPro" id="IPR036097">
    <property type="entry name" value="HisK_dim/P_sf"/>
</dbReference>
<dbReference type="GO" id="GO:0005886">
    <property type="term" value="C:plasma membrane"/>
    <property type="evidence" value="ECO:0007669"/>
    <property type="project" value="TreeGrafter"/>
</dbReference>
<proteinExistence type="predicted"/>
<evidence type="ECO:0000256" key="6">
    <source>
        <dbReference type="ARBA" id="ARBA00022777"/>
    </source>
</evidence>
<dbReference type="SMART" id="SM00387">
    <property type="entry name" value="HATPase_c"/>
    <property type="match status" value="1"/>
</dbReference>
<keyword evidence="8" id="KW-1133">Transmembrane helix</keyword>
<dbReference type="SMART" id="SM00388">
    <property type="entry name" value="HisKA"/>
    <property type="match status" value="1"/>
</dbReference>
<organism evidence="10 11">
    <name type="scientific">Candidatus Mediterraneibacter stercorigallinarum</name>
    <dbReference type="NCBI Taxonomy" id="2838686"/>
    <lineage>
        <taxon>Bacteria</taxon>
        <taxon>Bacillati</taxon>
        <taxon>Bacillota</taxon>
        <taxon>Clostridia</taxon>
        <taxon>Lachnospirales</taxon>
        <taxon>Lachnospiraceae</taxon>
        <taxon>Mediterraneibacter</taxon>
    </lineage>
</organism>
<keyword evidence="4" id="KW-0597">Phosphoprotein</keyword>
<reference evidence="10" key="1">
    <citation type="journal article" date="2021" name="PeerJ">
        <title>Extensive microbial diversity within the chicken gut microbiome revealed by metagenomics and culture.</title>
        <authorList>
            <person name="Gilroy R."/>
            <person name="Ravi A."/>
            <person name="Getino M."/>
            <person name="Pursley I."/>
            <person name="Horton D.L."/>
            <person name="Alikhan N.F."/>
            <person name="Baker D."/>
            <person name="Gharbi K."/>
            <person name="Hall N."/>
            <person name="Watson M."/>
            <person name="Adriaenssens E.M."/>
            <person name="Foster-Nyarko E."/>
            <person name="Jarju S."/>
            <person name="Secka A."/>
            <person name="Antonio M."/>
            <person name="Oren A."/>
            <person name="Chaudhuri R.R."/>
            <person name="La Ragione R."/>
            <person name="Hildebrand F."/>
            <person name="Pallen M.J."/>
        </authorList>
    </citation>
    <scope>NUCLEOTIDE SEQUENCE</scope>
    <source>
        <strain evidence="10">ChiGjej1B1-13045</strain>
    </source>
</reference>
<comment type="subcellular location">
    <subcellularLocation>
        <location evidence="2">Membrane</location>
    </subcellularLocation>
</comment>
<dbReference type="InterPro" id="IPR003594">
    <property type="entry name" value="HATPase_dom"/>
</dbReference>
<dbReference type="CDD" id="cd00082">
    <property type="entry name" value="HisKA"/>
    <property type="match status" value="1"/>
</dbReference>
<dbReference type="SUPFAM" id="SSF55874">
    <property type="entry name" value="ATPase domain of HSP90 chaperone/DNA topoisomerase II/histidine kinase"/>
    <property type="match status" value="1"/>
</dbReference>
<dbReference type="InterPro" id="IPR036890">
    <property type="entry name" value="HATPase_C_sf"/>
</dbReference>
<evidence type="ECO:0000256" key="3">
    <source>
        <dbReference type="ARBA" id="ARBA00012438"/>
    </source>
</evidence>
<dbReference type="EC" id="2.7.13.3" evidence="3"/>
<keyword evidence="8" id="KW-0472">Membrane</keyword>
<comment type="catalytic activity">
    <reaction evidence="1">
        <text>ATP + protein L-histidine = ADP + protein N-phospho-L-histidine.</text>
        <dbReference type="EC" id="2.7.13.3"/>
    </reaction>
</comment>
<evidence type="ECO:0000256" key="8">
    <source>
        <dbReference type="SAM" id="Phobius"/>
    </source>
</evidence>
<dbReference type="EMBL" id="DXCD01000068">
    <property type="protein sequence ID" value="HIZ12811.1"/>
    <property type="molecule type" value="Genomic_DNA"/>
</dbReference>
<dbReference type="PANTHER" id="PTHR45453">
    <property type="entry name" value="PHOSPHATE REGULON SENSOR PROTEIN PHOR"/>
    <property type="match status" value="1"/>
</dbReference>
<evidence type="ECO:0000256" key="7">
    <source>
        <dbReference type="ARBA" id="ARBA00023012"/>
    </source>
</evidence>
<dbReference type="SUPFAM" id="SSF47384">
    <property type="entry name" value="Homodimeric domain of signal transducing histidine kinase"/>
    <property type="match status" value="1"/>
</dbReference>
<keyword evidence="7" id="KW-0902">Two-component regulatory system</keyword>
<dbReference type="InterPro" id="IPR003661">
    <property type="entry name" value="HisK_dim/P_dom"/>
</dbReference>
<accession>A0A9D2IJ54</accession>
<feature type="transmembrane region" description="Helical" evidence="8">
    <location>
        <begin position="26"/>
        <end position="46"/>
    </location>
</feature>
<dbReference type="InterPro" id="IPR050351">
    <property type="entry name" value="BphY/WalK/GraS-like"/>
</dbReference>
<evidence type="ECO:0000313" key="11">
    <source>
        <dbReference type="Proteomes" id="UP000824017"/>
    </source>
</evidence>
<dbReference type="InterPro" id="IPR005467">
    <property type="entry name" value="His_kinase_dom"/>
</dbReference>
<evidence type="ECO:0000259" key="9">
    <source>
        <dbReference type="PROSITE" id="PS50109"/>
    </source>
</evidence>
<dbReference type="GO" id="GO:0000155">
    <property type="term" value="F:phosphorelay sensor kinase activity"/>
    <property type="evidence" value="ECO:0007669"/>
    <property type="project" value="InterPro"/>
</dbReference>
<dbReference type="GO" id="GO:0004721">
    <property type="term" value="F:phosphoprotein phosphatase activity"/>
    <property type="evidence" value="ECO:0007669"/>
    <property type="project" value="TreeGrafter"/>
</dbReference>
<dbReference type="FunFam" id="1.10.287.130:FF:000001">
    <property type="entry name" value="Two-component sensor histidine kinase"/>
    <property type="match status" value="1"/>
</dbReference>